<keyword evidence="3" id="KW-0810">Translation regulation</keyword>
<dbReference type="Pfam" id="PF02623">
    <property type="entry name" value="FliW"/>
    <property type="match status" value="1"/>
</dbReference>
<gene>
    <name evidence="4" type="ORF">EUA98_15835</name>
</gene>
<evidence type="ECO:0000313" key="4">
    <source>
        <dbReference type="EMBL" id="RYV50036.1"/>
    </source>
</evidence>
<keyword evidence="4" id="KW-0966">Cell projection</keyword>
<dbReference type="AlphaFoldDB" id="A0A4Q5MWS6"/>
<keyword evidence="4" id="KW-0969">Cilium</keyword>
<dbReference type="InterPro" id="IPR024046">
    <property type="entry name" value="Flagellar_assmbl_FliW_dom_sf"/>
</dbReference>
<dbReference type="GO" id="GO:0006417">
    <property type="term" value="P:regulation of translation"/>
    <property type="evidence" value="ECO:0007669"/>
    <property type="project" value="UniProtKB-KW"/>
</dbReference>
<sequence length="125" mass="13189">MTTLVHPVTPLPGLPEHLEYELDGLDDDGTLFALRSASNPAVRLFVVRPEVFFADYTPTVGASTREALGLADGDDPLLLVVVHPGYDQVPTTANLLAPVVINLATGAACQVVLDDSGWPMQAPLG</sequence>
<dbReference type="EMBL" id="SDWW01000044">
    <property type="protein sequence ID" value="RYV50036.1"/>
    <property type="molecule type" value="Genomic_DNA"/>
</dbReference>
<name>A0A4Q5MWS6_9MICO</name>
<keyword evidence="1" id="KW-0963">Cytoplasm</keyword>
<accession>A0A4Q5MWS6</accession>
<protein>
    <submittedName>
        <fullName evidence="4">Flagellar assembly protein FliW</fullName>
    </submittedName>
</protein>
<evidence type="ECO:0000256" key="1">
    <source>
        <dbReference type="ARBA" id="ARBA00022490"/>
    </source>
</evidence>
<dbReference type="InterPro" id="IPR003775">
    <property type="entry name" value="Flagellar_assembly_factor_FliW"/>
</dbReference>
<dbReference type="RefSeq" id="WP_130103663.1">
    <property type="nucleotide sequence ID" value="NZ_SDWW01000044.1"/>
</dbReference>
<keyword evidence="4" id="KW-0282">Flagellum</keyword>
<keyword evidence="5" id="KW-1185">Reference proteome</keyword>
<reference evidence="4 5" key="1">
    <citation type="submission" date="2019-01" db="EMBL/GenBank/DDBJ databases">
        <title>Novel species of Cellulomonas.</title>
        <authorList>
            <person name="Liu Q."/>
            <person name="Xin Y.-H."/>
        </authorList>
    </citation>
    <scope>NUCLEOTIDE SEQUENCE [LARGE SCALE GENOMIC DNA]</scope>
    <source>
        <strain evidence="4 5">HLT2-17</strain>
    </source>
</reference>
<dbReference type="SUPFAM" id="SSF141457">
    <property type="entry name" value="BH3618-like"/>
    <property type="match status" value="1"/>
</dbReference>
<dbReference type="Gene3D" id="2.30.290.10">
    <property type="entry name" value="BH3618-like"/>
    <property type="match status" value="1"/>
</dbReference>
<dbReference type="OrthoDB" id="3268119at2"/>
<dbReference type="Proteomes" id="UP000293764">
    <property type="component" value="Unassembled WGS sequence"/>
</dbReference>
<proteinExistence type="predicted"/>
<evidence type="ECO:0000256" key="3">
    <source>
        <dbReference type="ARBA" id="ARBA00022845"/>
    </source>
</evidence>
<comment type="caution">
    <text evidence="4">The sequence shown here is derived from an EMBL/GenBank/DDBJ whole genome shotgun (WGS) entry which is preliminary data.</text>
</comment>
<dbReference type="GO" id="GO:0044780">
    <property type="term" value="P:bacterial-type flagellum assembly"/>
    <property type="evidence" value="ECO:0007669"/>
    <property type="project" value="InterPro"/>
</dbReference>
<dbReference type="PANTHER" id="PTHR39190">
    <property type="entry name" value="FLAGELLAR ASSEMBLY FACTOR FLIW"/>
    <property type="match status" value="1"/>
</dbReference>
<keyword evidence="2" id="KW-1005">Bacterial flagellum biogenesis</keyword>
<evidence type="ECO:0000313" key="5">
    <source>
        <dbReference type="Proteomes" id="UP000293764"/>
    </source>
</evidence>
<dbReference type="PANTHER" id="PTHR39190:SF1">
    <property type="entry name" value="FLAGELLAR ASSEMBLY FACTOR FLIW"/>
    <property type="match status" value="1"/>
</dbReference>
<evidence type="ECO:0000256" key="2">
    <source>
        <dbReference type="ARBA" id="ARBA00022795"/>
    </source>
</evidence>
<organism evidence="4 5">
    <name type="scientific">Pengzhenrongella frigida</name>
    <dbReference type="NCBI Taxonomy" id="1259133"/>
    <lineage>
        <taxon>Bacteria</taxon>
        <taxon>Bacillati</taxon>
        <taxon>Actinomycetota</taxon>
        <taxon>Actinomycetes</taxon>
        <taxon>Micrococcales</taxon>
        <taxon>Pengzhenrongella</taxon>
    </lineage>
</organism>